<proteinExistence type="predicted"/>
<sequence length="154" mass="17791">MKHSSILIYLIFTLILGWNVIDYIREPADDVVISYKKLKTMEAKVSTLMSSVTQSLNEPKDTFQLTKNWGSSLTYYYNNYSTNIDIVENNIQSQTYWKEISPRVQDDPGIFKSYCYGDTSLNLSQNRIGVPGDFTVRISWQKNSYCWKQANGKA</sequence>
<reference evidence="2 3" key="1">
    <citation type="submission" date="2016-03" db="EMBL/GenBank/DDBJ databases">
        <title>Genome sequencing of Psychrobacter alimentarius PAMC 27889.</title>
        <authorList>
            <person name="Lee J."/>
            <person name="Kim O.-S."/>
        </authorList>
    </citation>
    <scope>NUCLEOTIDE SEQUENCE [LARGE SCALE GENOMIC DNA]</scope>
    <source>
        <strain evidence="2 3">PAMC 27889</strain>
    </source>
</reference>
<dbReference type="EMBL" id="CP014945">
    <property type="protein sequence ID" value="AMT95905.1"/>
    <property type="molecule type" value="Genomic_DNA"/>
</dbReference>
<accession>A0ABN4N188</accession>
<name>A0ABN4N188_9GAMM</name>
<dbReference type="RefSeq" id="WP_062843679.1">
    <property type="nucleotide sequence ID" value="NZ_CP014945.1"/>
</dbReference>
<dbReference type="GeneID" id="33058590"/>
<protein>
    <submittedName>
        <fullName evidence="2">Uncharacterized protein</fullName>
    </submittedName>
</protein>
<evidence type="ECO:0000313" key="3">
    <source>
        <dbReference type="Proteomes" id="UP000076104"/>
    </source>
</evidence>
<evidence type="ECO:0000256" key="1">
    <source>
        <dbReference type="SAM" id="Phobius"/>
    </source>
</evidence>
<keyword evidence="1" id="KW-0812">Transmembrane</keyword>
<gene>
    <name evidence="2" type="ORF">A3K91_0271</name>
</gene>
<keyword evidence="1" id="KW-0472">Membrane</keyword>
<keyword evidence="1" id="KW-1133">Transmembrane helix</keyword>
<organism evidence="2 3">
    <name type="scientific">Psychrobacter alimentarius</name>
    <dbReference type="NCBI Taxonomy" id="261164"/>
    <lineage>
        <taxon>Bacteria</taxon>
        <taxon>Pseudomonadati</taxon>
        <taxon>Pseudomonadota</taxon>
        <taxon>Gammaproteobacteria</taxon>
        <taxon>Moraxellales</taxon>
        <taxon>Moraxellaceae</taxon>
        <taxon>Psychrobacter</taxon>
    </lineage>
</organism>
<evidence type="ECO:0000313" key="2">
    <source>
        <dbReference type="EMBL" id="AMT95905.1"/>
    </source>
</evidence>
<keyword evidence="3" id="KW-1185">Reference proteome</keyword>
<dbReference type="Proteomes" id="UP000076104">
    <property type="component" value="Chromosome"/>
</dbReference>
<feature type="transmembrane region" description="Helical" evidence="1">
    <location>
        <begin position="6"/>
        <end position="24"/>
    </location>
</feature>